<dbReference type="AlphaFoldDB" id="A0A6C0AI13"/>
<name>A0A6C0AI13_9ZZZZ</name>
<protein>
    <submittedName>
        <fullName evidence="1">Uncharacterized protein</fullName>
    </submittedName>
</protein>
<accession>A0A6C0AI13</accession>
<organism evidence="1">
    <name type="scientific">viral metagenome</name>
    <dbReference type="NCBI Taxonomy" id="1070528"/>
    <lineage>
        <taxon>unclassified sequences</taxon>
        <taxon>metagenomes</taxon>
        <taxon>organismal metagenomes</taxon>
    </lineage>
</organism>
<sequence>MGDTGPTYIMTLDDLVQYHDTTRESEEKDKASMIYIINPSTSGIQQNLIQWASAGFPVDYQVLSVALIHPSPCSDGKVRDMQEYIFYLTGTYIAPLTIAFQSKFLGIEFSYTITGNIINLHACKA</sequence>
<dbReference type="EMBL" id="MN740643">
    <property type="protein sequence ID" value="QHS79434.1"/>
    <property type="molecule type" value="Genomic_DNA"/>
</dbReference>
<evidence type="ECO:0000313" key="1">
    <source>
        <dbReference type="EMBL" id="QHS79434.1"/>
    </source>
</evidence>
<proteinExistence type="predicted"/>
<reference evidence="1" key="1">
    <citation type="journal article" date="2020" name="Nature">
        <title>Giant virus diversity and host interactions through global metagenomics.</title>
        <authorList>
            <person name="Schulz F."/>
            <person name="Roux S."/>
            <person name="Paez-Espino D."/>
            <person name="Jungbluth S."/>
            <person name="Walsh D.A."/>
            <person name="Denef V.J."/>
            <person name="McMahon K.D."/>
            <person name="Konstantinidis K.T."/>
            <person name="Eloe-Fadrosh E.A."/>
            <person name="Kyrpides N.C."/>
            <person name="Woyke T."/>
        </authorList>
    </citation>
    <scope>NUCLEOTIDE SEQUENCE</scope>
    <source>
        <strain evidence="1">GVMAG-S-1035237-23</strain>
    </source>
</reference>